<dbReference type="AlphaFoldDB" id="A0AAV6NQY2"/>
<dbReference type="Proteomes" id="UP000685013">
    <property type="component" value="Chromosome 4"/>
</dbReference>
<protein>
    <submittedName>
        <fullName evidence="2">Uncharacterized protein</fullName>
    </submittedName>
</protein>
<organism evidence="2 3">
    <name type="scientific">Cucurbita argyrosperma subsp. sororia</name>
    <dbReference type="NCBI Taxonomy" id="37648"/>
    <lineage>
        <taxon>Eukaryota</taxon>
        <taxon>Viridiplantae</taxon>
        <taxon>Streptophyta</taxon>
        <taxon>Embryophyta</taxon>
        <taxon>Tracheophyta</taxon>
        <taxon>Spermatophyta</taxon>
        <taxon>Magnoliopsida</taxon>
        <taxon>eudicotyledons</taxon>
        <taxon>Gunneridae</taxon>
        <taxon>Pentapetalae</taxon>
        <taxon>rosids</taxon>
        <taxon>fabids</taxon>
        <taxon>Cucurbitales</taxon>
        <taxon>Cucurbitaceae</taxon>
        <taxon>Cucurbiteae</taxon>
        <taxon>Cucurbita</taxon>
    </lineage>
</organism>
<dbReference type="EMBL" id="JAGKQH010000004">
    <property type="protein sequence ID" value="KAG6601678.1"/>
    <property type="molecule type" value="Genomic_DNA"/>
</dbReference>
<sequence>MKEKTEDMAKEGTKKATETVQNIGEKAKRTVEGAWEAAKDTTQKIKERVVGSDEDERDEDERDEDVVDVRRKSFDQLLIKRCSVLCGNCGIRFVALSTRSFAMCCPLQRARVVIEEGKL</sequence>
<gene>
    <name evidence="2" type="ORF">SDJN03_06911</name>
</gene>
<feature type="non-terminal residue" evidence="2">
    <location>
        <position position="1"/>
    </location>
</feature>
<evidence type="ECO:0000313" key="3">
    <source>
        <dbReference type="Proteomes" id="UP000685013"/>
    </source>
</evidence>
<reference evidence="2 3" key="1">
    <citation type="journal article" date="2021" name="Hortic Res">
        <title>The domestication of Cucurbita argyrosperma as revealed by the genome of its wild relative.</title>
        <authorList>
            <person name="Barrera-Redondo J."/>
            <person name="Sanchez-de la Vega G."/>
            <person name="Aguirre-Liguori J.A."/>
            <person name="Castellanos-Morales G."/>
            <person name="Gutierrez-Guerrero Y.T."/>
            <person name="Aguirre-Dugua X."/>
            <person name="Aguirre-Planter E."/>
            <person name="Tenaillon M.I."/>
            <person name="Lira-Saade R."/>
            <person name="Eguiarte L.E."/>
        </authorList>
    </citation>
    <scope>NUCLEOTIDE SEQUENCE [LARGE SCALE GENOMIC DNA]</scope>
    <source>
        <strain evidence="2">JBR-2021</strain>
    </source>
</reference>
<feature type="region of interest" description="Disordered" evidence="1">
    <location>
        <begin position="1"/>
        <end position="65"/>
    </location>
</feature>
<feature type="compositionally biased region" description="Basic and acidic residues" evidence="1">
    <location>
        <begin position="1"/>
        <end position="17"/>
    </location>
</feature>
<evidence type="ECO:0000313" key="2">
    <source>
        <dbReference type="EMBL" id="KAG6601678.1"/>
    </source>
</evidence>
<keyword evidence="3" id="KW-1185">Reference proteome</keyword>
<proteinExistence type="predicted"/>
<name>A0AAV6NQY2_9ROSI</name>
<comment type="caution">
    <text evidence="2">The sequence shown here is derived from an EMBL/GenBank/DDBJ whole genome shotgun (WGS) entry which is preliminary data.</text>
</comment>
<feature type="compositionally biased region" description="Basic and acidic residues" evidence="1">
    <location>
        <begin position="25"/>
        <end position="51"/>
    </location>
</feature>
<evidence type="ECO:0000256" key="1">
    <source>
        <dbReference type="SAM" id="MobiDB-lite"/>
    </source>
</evidence>
<feature type="compositionally biased region" description="Acidic residues" evidence="1">
    <location>
        <begin position="52"/>
        <end position="65"/>
    </location>
</feature>
<accession>A0AAV6NQY2</accession>